<dbReference type="InterPro" id="IPR017946">
    <property type="entry name" value="PLC-like_Pdiesterase_TIM-brl"/>
</dbReference>
<dbReference type="InterPro" id="IPR051057">
    <property type="entry name" value="PI-PLC_domain"/>
</dbReference>
<comment type="caution">
    <text evidence="3">The sequence shown here is derived from an EMBL/GenBank/DDBJ whole genome shotgun (WGS) entry which is preliminary data.</text>
</comment>
<evidence type="ECO:0000256" key="2">
    <source>
        <dbReference type="SAM" id="Phobius"/>
    </source>
</evidence>
<evidence type="ECO:0000256" key="1">
    <source>
        <dbReference type="SAM" id="MobiDB-lite"/>
    </source>
</evidence>
<dbReference type="GO" id="GO:0008081">
    <property type="term" value="F:phosphoric diester hydrolase activity"/>
    <property type="evidence" value="ECO:0007669"/>
    <property type="project" value="InterPro"/>
</dbReference>
<dbReference type="Proteomes" id="UP000473525">
    <property type="component" value="Unassembled WGS sequence"/>
</dbReference>
<evidence type="ECO:0000313" key="3">
    <source>
        <dbReference type="EMBL" id="MVQ51379.1"/>
    </source>
</evidence>
<dbReference type="SUPFAM" id="SSF51695">
    <property type="entry name" value="PLC-like phosphodiesterases"/>
    <property type="match status" value="1"/>
</dbReference>
<keyword evidence="2" id="KW-0812">Transmembrane</keyword>
<dbReference type="RefSeq" id="WP_157346239.1">
    <property type="nucleotide sequence ID" value="NZ_WSEK01000005.1"/>
</dbReference>
<name>A0A6L6XW21_9ACTN</name>
<dbReference type="PANTHER" id="PTHR13593:SF140">
    <property type="entry name" value="PLC-LIKE PHOSPHODIESTERASE"/>
    <property type="match status" value="1"/>
</dbReference>
<keyword evidence="2" id="KW-0472">Membrane</keyword>
<accession>A0A6L6XW21</accession>
<feature type="transmembrane region" description="Helical" evidence="2">
    <location>
        <begin position="7"/>
        <end position="30"/>
    </location>
</feature>
<dbReference type="Gene3D" id="3.20.20.190">
    <property type="entry name" value="Phosphatidylinositol (PI) phosphodiesterase"/>
    <property type="match status" value="1"/>
</dbReference>
<dbReference type="GO" id="GO:0006629">
    <property type="term" value="P:lipid metabolic process"/>
    <property type="evidence" value="ECO:0007669"/>
    <property type="project" value="InterPro"/>
</dbReference>
<sequence length="363" mass="38944">MGRVLGVVLVAAGTVLAVGLLLVGAVWLTWDDQSGPASSAPPASPSPTTSTAPTTPEGACNGHVELCDRAYDAVAQLATHNSMAAAAEPGWFFAEQPDGIIEQLDHGVRVLLVDSWYGQSTDRPGVVATAGQSRAEAVREARGQWGEVAVRAALRAQGATGLAPRGPVRPYLCHAMCELGSTVWERSLRDLKAWLDAHPREVVTMFVQDEVTPEDTAAVVEDAGLLPYVTDPPEDGWPTLGEMVDSGQRLVVLMENHGGGAAYPWLLQGFDWVQDTPYLFTDPAEFSCEPNRGEPDASIFLVNHWIKSKTRIAEYAAAVNARDVLGPRLAECAAERRMLPNYVAVDYYDLGDALALVDELNGL</sequence>
<feature type="region of interest" description="Disordered" evidence="1">
    <location>
        <begin position="34"/>
        <end position="57"/>
    </location>
</feature>
<organism evidence="3 4">
    <name type="scientific">Nocardioides agri</name>
    <dbReference type="NCBI Taxonomy" id="2682843"/>
    <lineage>
        <taxon>Bacteria</taxon>
        <taxon>Bacillati</taxon>
        <taxon>Actinomycetota</taxon>
        <taxon>Actinomycetes</taxon>
        <taxon>Propionibacteriales</taxon>
        <taxon>Nocardioidaceae</taxon>
        <taxon>Nocardioides</taxon>
    </lineage>
</organism>
<dbReference type="EMBL" id="WSEK01000005">
    <property type="protein sequence ID" value="MVQ51379.1"/>
    <property type="molecule type" value="Genomic_DNA"/>
</dbReference>
<reference evidence="3 4" key="1">
    <citation type="submission" date="2019-12" db="EMBL/GenBank/DDBJ databases">
        <authorList>
            <person name="Huq M.A."/>
        </authorList>
    </citation>
    <scope>NUCLEOTIDE SEQUENCE [LARGE SCALE GENOMIC DNA]</scope>
    <source>
        <strain evidence="3 4">MAH-18</strain>
    </source>
</reference>
<dbReference type="AlphaFoldDB" id="A0A6L6XW21"/>
<keyword evidence="4" id="KW-1185">Reference proteome</keyword>
<dbReference type="Pfam" id="PF26146">
    <property type="entry name" value="PI-PLC_X"/>
    <property type="match status" value="1"/>
</dbReference>
<protein>
    <submittedName>
        <fullName evidence="3">Uncharacterized protein</fullName>
    </submittedName>
</protein>
<dbReference type="PANTHER" id="PTHR13593">
    <property type="match status" value="1"/>
</dbReference>
<feature type="compositionally biased region" description="Low complexity" evidence="1">
    <location>
        <begin position="34"/>
        <end position="56"/>
    </location>
</feature>
<evidence type="ECO:0000313" key="4">
    <source>
        <dbReference type="Proteomes" id="UP000473525"/>
    </source>
</evidence>
<keyword evidence="2" id="KW-1133">Transmembrane helix</keyword>
<gene>
    <name evidence="3" type="ORF">GON03_19540</name>
</gene>
<proteinExistence type="predicted"/>